<name>A0AAU9QWI7_9VIBR</name>
<organism evidence="1 2">
    <name type="scientific">Vibrio jasicida</name>
    <dbReference type="NCBI Taxonomy" id="766224"/>
    <lineage>
        <taxon>Bacteria</taxon>
        <taxon>Pseudomonadati</taxon>
        <taxon>Pseudomonadota</taxon>
        <taxon>Gammaproteobacteria</taxon>
        <taxon>Vibrionales</taxon>
        <taxon>Vibrionaceae</taxon>
        <taxon>Vibrio</taxon>
    </lineage>
</organism>
<dbReference type="AlphaFoldDB" id="A0AAU9QWI7"/>
<gene>
    <name evidence="1" type="ORF">THF1A12_70191</name>
</gene>
<proteinExistence type="predicted"/>
<evidence type="ECO:0000313" key="2">
    <source>
        <dbReference type="Proteomes" id="UP001295462"/>
    </source>
</evidence>
<accession>A0AAU9QWI7</accession>
<evidence type="ECO:0000313" key="1">
    <source>
        <dbReference type="EMBL" id="CAH1603472.1"/>
    </source>
</evidence>
<dbReference type="Proteomes" id="UP001295462">
    <property type="component" value="Unassembled WGS sequence"/>
</dbReference>
<reference evidence="1" key="1">
    <citation type="submission" date="2022-01" db="EMBL/GenBank/DDBJ databases">
        <authorList>
            <person name="Lagorce A."/>
        </authorList>
    </citation>
    <scope>NUCLEOTIDE SEQUENCE</scope>
    <source>
        <strain evidence="1">Th15_F1_A12</strain>
    </source>
</reference>
<protein>
    <submittedName>
        <fullName evidence="1">Uncharacterized protein</fullName>
    </submittedName>
</protein>
<sequence>MTSPTGVLFINENGTGVPKGIKHEKATRAMQHPFIGIYCPRSTI</sequence>
<comment type="caution">
    <text evidence="1">The sequence shown here is derived from an EMBL/GenBank/DDBJ whole genome shotgun (WGS) entry which is preliminary data.</text>
</comment>
<dbReference type="EMBL" id="CAKMUD010000127">
    <property type="protein sequence ID" value="CAH1603472.1"/>
    <property type="molecule type" value="Genomic_DNA"/>
</dbReference>